<sequence>MKAEDKRISDFTDDEVIIYQRGYRHGSEAEADISFEAGKMEVVEFLKEKTIKAYGGNRIILAEDYKTITKR</sequence>
<dbReference type="AlphaFoldDB" id="A0A0F9RWV7"/>
<dbReference type="EMBL" id="LAZR01003125">
    <property type="protein sequence ID" value="KKN21708.1"/>
    <property type="molecule type" value="Genomic_DNA"/>
</dbReference>
<gene>
    <name evidence="1" type="ORF">LCGC14_0922480</name>
</gene>
<name>A0A0F9RWV7_9ZZZZ</name>
<accession>A0A0F9RWV7</accession>
<reference evidence="1" key="1">
    <citation type="journal article" date="2015" name="Nature">
        <title>Complex archaea that bridge the gap between prokaryotes and eukaryotes.</title>
        <authorList>
            <person name="Spang A."/>
            <person name="Saw J.H."/>
            <person name="Jorgensen S.L."/>
            <person name="Zaremba-Niedzwiedzka K."/>
            <person name="Martijn J."/>
            <person name="Lind A.E."/>
            <person name="van Eijk R."/>
            <person name="Schleper C."/>
            <person name="Guy L."/>
            <person name="Ettema T.J."/>
        </authorList>
    </citation>
    <scope>NUCLEOTIDE SEQUENCE</scope>
</reference>
<proteinExistence type="predicted"/>
<organism evidence="1">
    <name type="scientific">marine sediment metagenome</name>
    <dbReference type="NCBI Taxonomy" id="412755"/>
    <lineage>
        <taxon>unclassified sequences</taxon>
        <taxon>metagenomes</taxon>
        <taxon>ecological metagenomes</taxon>
    </lineage>
</organism>
<protein>
    <submittedName>
        <fullName evidence="1">Uncharacterized protein</fullName>
    </submittedName>
</protein>
<evidence type="ECO:0000313" key="1">
    <source>
        <dbReference type="EMBL" id="KKN21708.1"/>
    </source>
</evidence>
<comment type="caution">
    <text evidence="1">The sequence shown here is derived from an EMBL/GenBank/DDBJ whole genome shotgun (WGS) entry which is preliminary data.</text>
</comment>